<dbReference type="PANTHER" id="PTHR43319:SF3">
    <property type="entry name" value="BETA-LACTAMASE-RELATED DOMAIN-CONTAINING PROTEIN"/>
    <property type="match status" value="1"/>
</dbReference>
<sequence length="507" mass="50892">MVTGTVRPGWEGVRDAFARGQAEDPGGAQLAVRHGGRTVVDLWTPGTGRFGYGAVPDGATGAAGAGGAYVAQSAGGTTRAGSTHGADGTGGEAGTGGAGRAAGTGGEAATSGVPGAATEHARRTGAGAGGDAETGYRNGHRTGDGSATGTESGTATATGGQALRADSVGVLMSVSKALVAVCAHLLIERGVLDPDDPVARHWPEFAAAGKAGTTVADLLAHRAGLPAYTDDPAGLPDALLLDPAARVRALAAMSPVWDPGTAFLYHALTYGDLVGEVVRRVSGGSVGRFFAREVAGPLGLDLWIGLPEGAEHRFVPQRAVRPEPTPGQVARAVERAGLAPGDRLATSLRASSAELARATASFGTRRGRATEFPAAGGIGDARSLARLYAALVGPVDGVRLLSAATVDRARTPCTDHLPQPGVLHRLDGPDRSRFGLGFELPRPGAPLLGEGSFGHAGAGGRLGMAHPESGLAVGYVCTAMAWEPSAGPDPRWMPWTEAVRQAAGLGG</sequence>
<dbReference type="PANTHER" id="PTHR43319">
    <property type="entry name" value="BETA-LACTAMASE-RELATED"/>
    <property type="match status" value="1"/>
</dbReference>
<dbReference type="GO" id="GO:0016787">
    <property type="term" value="F:hydrolase activity"/>
    <property type="evidence" value="ECO:0007669"/>
    <property type="project" value="UniProtKB-KW"/>
</dbReference>
<name>A0AAD0VCU3_9ACTN</name>
<feature type="compositionally biased region" description="Low complexity" evidence="1">
    <location>
        <begin position="144"/>
        <end position="158"/>
    </location>
</feature>
<organism evidence="3 4">
    <name type="scientific">Streptomyces cavourensis</name>
    <dbReference type="NCBI Taxonomy" id="67258"/>
    <lineage>
        <taxon>Bacteria</taxon>
        <taxon>Bacillati</taxon>
        <taxon>Actinomycetota</taxon>
        <taxon>Actinomycetes</taxon>
        <taxon>Kitasatosporales</taxon>
        <taxon>Streptomycetaceae</taxon>
        <taxon>Streptomyces</taxon>
    </lineage>
</organism>
<feature type="domain" description="Beta-lactamase-related" evidence="2">
    <location>
        <begin position="26"/>
        <end position="490"/>
    </location>
</feature>
<reference evidence="3 4" key="1">
    <citation type="submission" date="2018-07" db="EMBL/GenBank/DDBJ databases">
        <title>Complete genome sequence of soil actinomycete Streptomyces cavourensis tj430.</title>
        <authorList>
            <person name="Wang P."/>
            <person name="Huang Y."/>
        </authorList>
    </citation>
    <scope>NUCLEOTIDE SEQUENCE [LARGE SCALE GENOMIC DNA]</scope>
    <source>
        <strain evidence="3 4">TJ430</strain>
    </source>
</reference>
<dbReference type="InterPro" id="IPR001466">
    <property type="entry name" value="Beta-lactam-related"/>
</dbReference>
<evidence type="ECO:0000259" key="2">
    <source>
        <dbReference type="Pfam" id="PF00144"/>
    </source>
</evidence>
<feature type="compositionally biased region" description="Low complexity" evidence="1">
    <location>
        <begin position="107"/>
        <end position="118"/>
    </location>
</feature>
<evidence type="ECO:0000256" key="1">
    <source>
        <dbReference type="SAM" id="MobiDB-lite"/>
    </source>
</evidence>
<dbReference type="Gene3D" id="3.40.710.10">
    <property type="entry name" value="DD-peptidase/beta-lactamase superfamily"/>
    <property type="match status" value="2"/>
</dbReference>
<dbReference type="AlphaFoldDB" id="A0AAD0VCU3"/>
<keyword evidence="3" id="KW-0378">Hydrolase</keyword>
<dbReference type="Proteomes" id="UP000253779">
    <property type="component" value="Chromosome"/>
</dbReference>
<feature type="region of interest" description="Disordered" evidence="1">
    <location>
        <begin position="73"/>
        <end position="158"/>
    </location>
</feature>
<dbReference type="Pfam" id="PF00144">
    <property type="entry name" value="Beta-lactamase"/>
    <property type="match status" value="1"/>
</dbReference>
<dbReference type="InterPro" id="IPR052907">
    <property type="entry name" value="Beta-lactamase/esterase"/>
</dbReference>
<evidence type="ECO:0000313" key="4">
    <source>
        <dbReference type="Proteomes" id="UP000253779"/>
    </source>
</evidence>
<dbReference type="EMBL" id="CP030930">
    <property type="protein sequence ID" value="AXI69995.1"/>
    <property type="molecule type" value="Genomic_DNA"/>
</dbReference>
<evidence type="ECO:0000313" key="3">
    <source>
        <dbReference type="EMBL" id="AXI69995.1"/>
    </source>
</evidence>
<proteinExistence type="predicted"/>
<dbReference type="InterPro" id="IPR012338">
    <property type="entry name" value="Beta-lactam/transpept-like"/>
</dbReference>
<feature type="compositionally biased region" description="Gly residues" evidence="1">
    <location>
        <begin position="87"/>
        <end position="106"/>
    </location>
</feature>
<gene>
    <name evidence="3" type="ORF">DTW94_00885</name>
</gene>
<protein>
    <submittedName>
        <fullName evidence="3">Class A beta-lactamase-related serine hydrolase</fullName>
    </submittedName>
</protein>
<accession>A0AAD0VCU3</accession>
<dbReference type="SUPFAM" id="SSF56601">
    <property type="entry name" value="beta-lactamase/transpeptidase-like"/>
    <property type="match status" value="1"/>
</dbReference>